<sequence length="86" mass="9874">ALFARITGLTSTWPSYSTRQAGRDIHLELNSNIHLVNHSCDPTLEWDMSPMEIRVSRNRDLKKGDMLSFLYPSTEWVLVQSFDSSC</sequence>
<dbReference type="InterPro" id="IPR046341">
    <property type="entry name" value="SET_dom_sf"/>
</dbReference>
<dbReference type="SUPFAM" id="SSF82199">
    <property type="entry name" value="SET domain"/>
    <property type="match status" value="1"/>
</dbReference>
<name>A0AAD4KG12_9EURO</name>
<feature type="non-terminal residue" evidence="1">
    <location>
        <position position="1"/>
    </location>
</feature>
<accession>A0AAD4KG12</accession>
<proteinExistence type="predicted"/>
<comment type="caution">
    <text evidence="1">The sequence shown here is derived from an EMBL/GenBank/DDBJ whole genome shotgun (WGS) entry which is preliminary data.</text>
</comment>
<evidence type="ECO:0000313" key="1">
    <source>
        <dbReference type="EMBL" id="KAH8691229.1"/>
    </source>
</evidence>
<dbReference type="EMBL" id="JAJTJA010000012">
    <property type="protein sequence ID" value="KAH8691229.1"/>
    <property type="molecule type" value="Genomic_DNA"/>
</dbReference>
<protein>
    <recommendedName>
        <fullName evidence="3">SET domain-containing protein</fullName>
    </recommendedName>
</protein>
<evidence type="ECO:0000313" key="2">
    <source>
        <dbReference type="Proteomes" id="UP001201262"/>
    </source>
</evidence>
<dbReference type="Proteomes" id="UP001201262">
    <property type="component" value="Unassembled WGS sequence"/>
</dbReference>
<dbReference type="PANTHER" id="PTHR12350:SF19">
    <property type="entry name" value="SET DOMAIN-CONTAINING PROTEIN"/>
    <property type="match status" value="1"/>
</dbReference>
<dbReference type="Gene3D" id="2.170.270.10">
    <property type="entry name" value="SET domain"/>
    <property type="match status" value="1"/>
</dbReference>
<dbReference type="InterPro" id="IPR053201">
    <property type="entry name" value="Flavunoidine_N-MTase"/>
</dbReference>
<reference evidence="1" key="1">
    <citation type="submission" date="2021-12" db="EMBL/GenBank/DDBJ databases">
        <title>Convergent genome expansion in fungi linked to evolution of root-endophyte symbiosis.</title>
        <authorList>
            <consortium name="DOE Joint Genome Institute"/>
            <person name="Ke Y.-H."/>
            <person name="Bonito G."/>
            <person name="Liao H.-L."/>
            <person name="Looney B."/>
            <person name="Rojas-Flechas A."/>
            <person name="Nash J."/>
            <person name="Hameed K."/>
            <person name="Schadt C."/>
            <person name="Martin F."/>
            <person name="Crous P.W."/>
            <person name="Miettinen O."/>
            <person name="Magnuson J.K."/>
            <person name="Labbe J."/>
            <person name="Jacobson D."/>
            <person name="Doktycz M.J."/>
            <person name="Veneault-Fourrey C."/>
            <person name="Kuo A."/>
            <person name="Mondo S."/>
            <person name="Calhoun S."/>
            <person name="Riley R."/>
            <person name="Ohm R."/>
            <person name="LaButti K."/>
            <person name="Andreopoulos B."/>
            <person name="Pangilinan J."/>
            <person name="Nolan M."/>
            <person name="Tritt A."/>
            <person name="Clum A."/>
            <person name="Lipzen A."/>
            <person name="Daum C."/>
            <person name="Barry K."/>
            <person name="Grigoriev I.V."/>
            <person name="Vilgalys R."/>
        </authorList>
    </citation>
    <scope>NUCLEOTIDE SEQUENCE</scope>
    <source>
        <strain evidence="1">PMI_201</strain>
    </source>
</reference>
<evidence type="ECO:0008006" key="3">
    <source>
        <dbReference type="Google" id="ProtNLM"/>
    </source>
</evidence>
<gene>
    <name evidence="1" type="ORF">BGW36DRAFT_305382</name>
</gene>
<dbReference type="RefSeq" id="XP_046067321.1">
    <property type="nucleotide sequence ID" value="XM_046212064.1"/>
</dbReference>
<organism evidence="1 2">
    <name type="scientific">Talaromyces proteolyticus</name>
    <dbReference type="NCBI Taxonomy" id="1131652"/>
    <lineage>
        <taxon>Eukaryota</taxon>
        <taxon>Fungi</taxon>
        <taxon>Dikarya</taxon>
        <taxon>Ascomycota</taxon>
        <taxon>Pezizomycotina</taxon>
        <taxon>Eurotiomycetes</taxon>
        <taxon>Eurotiomycetidae</taxon>
        <taxon>Eurotiales</taxon>
        <taxon>Trichocomaceae</taxon>
        <taxon>Talaromyces</taxon>
        <taxon>Talaromyces sect. Bacilispori</taxon>
    </lineage>
</organism>
<dbReference type="PANTHER" id="PTHR12350">
    <property type="entry name" value="HISTONE-LYSINE N-METHYLTRANSFERASE-RELATED"/>
    <property type="match status" value="1"/>
</dbReference>
<keyword evidence="2" id="KW-1185">Reference proteome</keyword>
<dbReference type="AlphaFoldDB" id="A0AAD4KG12"/>
<dbReference type="GeneID" id="70242351"/>